<protein>
    <submittedName>
        <fullName evidence="1">Uncharacterized protein</fullName>
    </submittedName>
</protein>
<organism evidence="1 2">
    <name type="scientific">Pseudoalteromonas fenneropenaei</name>
    <dbReference type="NCBI Taxonomy" id="1737459"/>
    <lineage>
        <taxon>Bacteria</taxon>
        <taxon>Pseudomonadati</taxon>
        <taxon>Pseudomonadota</taxon>
        <taxon>Gammaproteobacteria</taxon>
        <taxon>Alteromonadales</taxon>
        <taxon>Pseudoalteromonadaceae</taxon>
        <taxon>Pseudoalteromonas</taxon>
    </lineage>
</organism>
<dbReference type="EMBL" id="JBHRSD010000011">
    <property type="protein sequence ID" value="MFC3032146.1"/>
    <property type="molecule type" value="Genomic_DNA"/>
</dbReference>
<proteinExistence type="predicted"/>
<dbReference type="Proteomes" id="UP001595453">
    <property type="component" value="Unassembled WGS sequence"/>
</dbReference>
<reference evidence="2" key="1">
    <citation type="journal article" date="2019" name="Int. J. Syst. Evol. Microbiol.">
        <title>The Global Catalogue of Microorganisms (GCM) 10K type strain sequencing project: providing services to taxonomists for standard genome sequencing and annotation.</title>
        <authorList>
            <consortium name="The Broad Institute Genomics Platform"/>
            <consortium name="The Broad Institute Genome Sequencing Center for Infectious Disease"/>
            <person name="Wu L."/>
            <person name="Ma J."/>
        </authorList>
    </citation>
    <scope>NUCLEOTIDE SEQUENCE [LARGE SCALE GENOMIC DNA]</scope>
    <source>
        <strain evidence="2">KCTC 42730</strain>
    </source>
</reference>
<evidence type="ECO:0000313" key="2">
    <source>
        <dbReference type="Proteomes" id="UP001595453"/>
    </source>
</evidence>
<sequence>MQYLAHINATGSCLATFATALENHMYFAEPSPFMVQYDSSLTAPVMRVTIPELDDLDRESRLLLLLQGLIQDDSVSTLLNSNAVQKICFITPHEFGEPVLGDALLESLLRDNKVAAVSFSQQPSLTANTLVLGTLVLCADSTVGAEQILAREASQLQVLDGPLGKIPGEGACAFFVGGQTQVTEHAYAGALHEQLQAANATADELYLFGGTPNEAWQYHWYAASQKIYQAEDAVIEMLDPNVVCGHTGVCQPWMNLVAAIALLRSPFHRARQRVLMLDNDNNAQLIEYARSK</sequence>
<evidence type="ECO:0000313" key="1">
    <source>
        <dbReference type="EMBL" id="MFC3032146.1"/>
    </source>
</evidence>
<name>A0ABV7CHX9_9GAMM</name>
<accession>A0ABV7CHX9</accession>
<comment type="caution">
    <text evidence="1">The sequence shown here is derived from an EMBL/GenBank/DDBJ whole genome shotgun (WGS) entry which is preliminary data.</text>
</comment>
<dbReference type="RefSeq" id="WP_377122179.1">
    <property type="nucleotide sequence ID" value="NZ_JBHRSD010000011.1"/>
</dbReference>
<keyword evidence="2" id="KW-1185">Reference proteome</keyword>
<gene>
    <name evidence="1" type="ORF">ACFOEE_06415</name>
</gene>